<keyword evidence="2" id="KW-0175">Coiled coil</keyword>
<dbReference type="SMART" id="SM00422">
    <property type="entry name" value="HTH_MERR"/>
    <property type="match status" value="1"/>
</dbReference>
<dbReference type="PANTHER" id="PTHR30204:SF83">
    <property type="entry name" value="TRANSCRIPTIONAL REGULATOR, MERR FAMILY"/>
    <property type="match status" value="1"/>
</dbReference>
<dbReference type="STRING" id="903984.BCR21_00615"/>
<dbReference type="InterPro" id="IPR000551">
    <property type="entry name" value="MerR-type_HTH_dom"/>
</dbReference>
<dbReference type="EMBL" id="MIJZ01000001">
    <property type="protein sequence ID" value="OEG13527.1"/>
    <property type="molecule type" value="Genomic_DNA"/>
</dbReference>
<dbReference type="OrthoDB" id="6006at2"/>
<evidence type="ECO:0000313" key="4">
    <source>
        <dbReference type="EMBL" id="OEG13527.1"/>
    </source>
</evidence>
<dbReference type="Pfam" id="PF13411">
    <property type="entry name" value="MerR_1"/>
    <property type="match status" value="1"/>
</dbReference>
<dbReference type="PANTHER" id="PTHR30204">
    <property type="entry name" value="REDOX-CYCLING DRUG-SENSING TRANSCRIPTIONAL ACTIVATOR SOXR"/>
    <property type="match status" value="1"/>
</dbReference>
<evidence type="ECO:0000313" key="5">
    <source>
        <dbReference type="Proteomes" id="UP000094068"/>
    </source>
</evidence>
<dbReference type="InterPro" id="IPR009061">
    <property type="entry name" value="DNA-bd_dom_put_sf"/>
</dbReference>
<dbReference type="GO" id="GO:0003677">
    <property type="term" value="F:DNA binding"/>
    <property type="evidence" value="ECO:0007669"/>
    <property type="project" value="UniProtKB-KW"/>
</dbReference>
<comment type="caution">
    <text evidence="4">The sequence shown here is derived from an EMBL/GenBank/DDBJ whole genome shotgun (WGS) entry which is preliminary data.</text>
</comment>
<protein>
    <recommendedName>
        <fullName evidence="3">HTH merR-type domain-containing protein</fullName>
    </recommendedName>
</protein>
<feature type="coiled-coil region" evidence="2">
    <location>
        <begin position="75"/>
        <end position="109"/>
    </location>
</feature>
<reference evidence="5" key="1">
    <citation type="submission" date="2016-09" db="EMBL/GenBank/DDBJ databases">
        <authorList>
            <person name="Gulvik C.A."/>
        </authorList>
    </citation>
    <scope>NUCLEOTIDE SEQUENCE [LARGE SCALE GENOMIC DNA]</scope>
    <source>
        <strain evidence="5">DSM 23328</strain>
    </source>
</reference>
<dbReference type="AlphaFoldDB" id="A0A1E5GLH1"/>
<evidence type="ECO:0000259" key="3">
    <source>
        <dbReference type="PROSITE" id="PS50937"/>
    </source>
</evidence>
<dbReference type="Gene3D" id="1.10.1660.10">
    <property type="match status" value="1"/>
</dbReference>
<feature type="domain" description="HTH merR-type" evidence="3">
    <location>
        <begin position="1"/>
        <end position="70"/>
    </location>
</feature>
<dbReference type="GO" id="GO:0003700">
    <property type="term" value="F:DNA-binding transcription factor activity"/>
    <property type="evidence" value="ECO:0007669"/>
    <property type="project" value="InterPro"/>
</dbReference>
<dbReference type="InterPro" id="IPR047057">
    <property type="entry name" value="MerR_fam"/>
</dbReference>
<evidence type="ECO:0000256" key="1">
    <source>
        <dbReference type="ARBA" id="ARBA00023125"/>
    </source>
</evidence>
<keyword evidence="5" id="KW-1185">Reference proteome</keyword>
<dbReference type="RefSeq" id="WP_069644593.1">
    <property type="nucleotide sequence ID" value="NZ_MIJZ01000001.1"/>
</dbReference>
<proteinExistence type="predicted"/>
<evidence type="ECO:0000256" key="2">
    <source>
        <dbReference type="SAM" id="Coils"/>
    </source>
</evidence>
<dbReference type="PROSITE" id="PS50937">
    <property type="entry name" value="HTH_MERR_2"/>
    <property type="match status" value="1"/>
</dbReference>
<dbReference type="PRINTS" id="PR00040">
    <property type="entry name" value="HTHMERR"/>
</dbReference>
<dbReference type="CDD" id="cd01109">
    <property type="entry name" value="HTH_YyaN"/>
    <property type="match status" value="1"/>
</dbReference>
<keyword evidence="1" id="KW-0238">DNA-binding</keyword>
<sequence>MYTVKEVAQKMDISPHTLRFYENQGLFPHVIRNEYNVRQFSNEDLDWVRIVQALRTTGMRLSEVKRYVDLCEVGNSTMEERSKLITNQRENAEMELAKMKKKIRILKEKEYYYEDLFLKEGLDYRNPKLKG</sequence>
<dbReference type="Proteomes" id="UP000094068">
    <property type="component" value="Unassembled WGS sequence"/>
</dbReference>
<gene>
    <name evidence="4" type="ORF">BCR21_00615</name>
</gene>
<accession>A0A1E5GLH1</accession>
<organism evidence="4 5">
    <name type="scientific">Enterococcus ureasiticus</name>
    <dbReference type="NCBI Taxonomy" id="903984"/>
    <lineage>
        <taxon>Bacteria</taxon>
        <taxon>Bacillati</taxon>
        <taxon>Bacillota</taxon>
        <taxon>Bacilli</taxon>
        <taxon>Lactobacillales</taxon>
        <taxon>Enterococcaceae</taxon>
        <taxon>Enterococcus</taxon>
    </lineage>
</organism>
<dbReference type="SUPFAM" id="SSF46955">
    <property type="entry name" value="Putative DNA-binding domain"/>
    <property type="match status" value="1"/>
</dbReference>
<name>A0A1E5GLH1_9ENTE</name>